<accession>A0A1I7XX33</accession>
<dbReference type="Pfam" id="PF00087">
    <property type="entry name" value="Toxin_TOLIP"/>
    <property type="match status" value="1"/>
</dbReference>
<protein>
    <submittedName>
        <fullName evidence="4">Toxin_TOLIP domain-containing protein</fullName>
    </submittedName>
</protein>
<dbReference type="AlphaFoldDB" id="A0A1I7XX33"/>
<feature type="domain" description="Snake toxin/toxin-like" evidence="2">
    <location>
        <begin position="66"/>
        <end position="124"/>
    </location>
</feature>
<keyword evidence="3" id="KW-1185">Reference proteome</keyword>
<reference evidence="4" key="1">
    <citation type="submission" date="2016-11" db="UniProtKB">
        <authorList>
            <consortium name="WormBaseParasite"/>
        </authorList>
    </citation>
    <scope>IDENTIFICATION</scope>
</reference>
<evidence type="ECO:0000313" key="3">
    <source>
        <dbReference type="Proteomes" id="UP000095287"/>
    </source>
</evidence>
<evidence type="ECO:0000259" key="2">
    <source>
        <dbReference type="Pfam" id="PF00087"/>
    </source>
</evidence>
<dbReference type="Proteomes" id="UP000095287">
    <property type="component" value="Unplaced"/>
</dbReference>
<dbReference type="InterPro" id="IPR035076">
    <property type="entry name" value="Toxin/TOLIP"/>
</dbReference>
<evidence type="ECO:0000256" key="1">
    <source>
        <dbReference type="SAM" id="SignalP"/>
    </source>
</evidence>
<organism evidence="3 4">
    <name type="scientific">Steinernema glaseri</name>
    <dbReference type="NCBI Taxonomy" id="37863"/>
    <lineage>
        <taxon>Eukaryota</taxon>
        <taxon>Metazoa</taxon>
        <taxon>Ecdysozoa</taxon>
        <taxon>Nematoda</taxon>
        <taxon>Chromadorea</taxon>
        <taxon>Rhabditida</taxon>
        <taxon>Tylenchina</taxon>
        <taxon>Panagrolaimomorpha</taxon>
        <taxon>Strongyloidoidea</taxon>
        <taxon>Steinernematidae</taxon>
        <taxon>Steinernema</taxon>
    </lineage>
</organism>
<proteinExistence type="predicted"/>
<evidence type="ECO:0000313" key="4">
    <source>
        <dbReference type="WBParaSite" id="L893_g10467.t1"/>
    </source>
</evidence>
<feature type="signal peptide" evidence="1">
    <location>
        <begin position="1"/>
        <end position="23"/>
    </location>
</feature>
<name>A0A1I7XX33_9BILA</name>
<dbReference type="WBParaSite" id="L893_g10467.t1">
    <property type="protein sequence ID" value="L893_g10467.t1"/>
    <property type="gene ID" value="L893_g10467"/>
</dbReference>
<dbReference type="CDD" id="cd00117">
    <property type="entry name" value="TFP"/>
    <property type="match status" value="1"/>
</dbReference>
<sequence length="159" mass="17852">MRGQRLWSVIVLLTSVLFVFSEAANSSNPKLRCFYCRHSRRTKDVADGVDQDPDCLSSEKMGHDMTRVCSAREDYCSSAVTNLNGFLVEINRDCSEACSPGCWEHGFGLFQTLCVRCCNSTLCNDFDKQLYYRPLSAPNAFCSTTATVLLLLEALFVYL</sequence>
<feature type="chain" id="PRO_5009311584" evidence="1">
    <location>
        <begin position="24"/>
        <end position="159"/>
    </location>
</feature>
<keyword evidence="1" id="KW-0732">Signal</keyword>